<dbReference type="EMBL" id="JANAKD010000187">
    <property type="protein sequence ID" value="KAJ3496464.1"/>
    <property type="molecule type" value="Genomic_DNA"/>
</dbReference>
<dbReference type="Proteomes" id="UP001148737">
    <property type="component" value="Unassembled WGS sequence"/>
</dbReference>
<name>A0ACC1R1L2_9HYPO</name>
<evidence type="ECO:0000313" key="1">
    <source>
        <dbReference type="EMBL" id="KAJ3496464.1"/>
    </source>
</evidence>
<proteinExistence type="predicted"/>
<accession>A0ACC1R1L2</accession>
<organism evidence="1 2">
    <name type="scientific">Lecanicillium saksenae</name>
    <dbReference type="NCBI Taxonomy" id="468837"/>
    <lineage>
        <taxon>Eukaryota</taxon>
        <taxon>Fungi</taxon>
        <taxon>Dikarya</taxon>
        <taxon>Ascomycota</taxon>
        <taxon>Pezizomycotina</taxon>
        <taxon>Sordariomycetes</taxon>
        <taxon>Hypocreomycetidae</taxon>
        <taxon>Hypocreales</taxon>
        <taxon>Cordycipitaceae</taxon>
        <taxon>Lecanicillium</taxon>
    </lineage>
</organism>
<sequence>MRLFSLAHRATASQAPTSEVDPHQWNCEWSPKDAQRPSSNAVVTIPRPAIFLVGAQAHPSMRYTSVSHCAAHLVLVECFQNLLRSARQLSISANCPPDYDRNPAHTHRKSLDVDADESFASDLLLRLAISRFHCWWLNISRVLTHSKAYSTQNDHHLGLIQLSKDYLPPLDVLLVWYAFMLDNDAYMAACASRHDVSHSLDMLAYPLMAILEAVDLDKMTFQLPQSAAILFHTLSGQSADILTYLKTPPAYTETNPGLLKCSLLSVTKMQKSFFQNSSYLLWIRSPALFGTLLRASEAYLNTGDGAAEPSSPAHFGLVLVARTDRLYPRAYNRFRRDSPAAAQIGASKAMLSQVDDVCLCWICERIRNKLPSYTHALRSSSELESDNGLSILRPADICRIQEDVGYYSAVEKARKNGLPLPIRDPTTEELELDRTAATECQNGSSQPESSKAKFNSTETYSRRQVTAEICAEGLRKYEIFGPWVGVVERTALNLALAASLASGSKSQNKSKR</sequence>
<comment type="caution">
    <text evidence="1">The sequence shown here is derived from an EMBL/GenBank/DDBJ whole genome shotgun (WGS) entry which is preliminary data.</text>
</comment>
<gene>
    <name evidence="1" type="ORF">NLG97_g2637</name>
</gene>
<reference evidence="1" key="1">
    <citation type="submission" date="2022-07" db="EMBL/GenBank/DDBJ databases">
        <title>Genome Sequence of Lecanicillium saksenae.</title>
        <authorList>
            <person name="Buettner E."/>
        </authorList>
    </citation>
    <scope>NUCLEOTIDE SEQUENCE</scope>
    <source>
        <strain evidence="1">VT-O1</strain>
    </source>
</reference>
<keyword evidence="2" id="KW-1185">Reference proteome</keyword>
<protein>
    <submittedName>
        <fullName evidence="1">Uncharacterized protein</fullName>
    </submittedName>
</protein>
<evidence type="ECO:0000313" key="2">
    <source>
        <dbReference type="Proteomes" id="UP001148737"/>
    </source>
</evidence>